<dbReference type="PANTHER" id="PTHR47550:SF1">
    <property type="entry name" value="DUAL SPECIFICITY PROTEIN PHOSPHATASE PPS1"/>
    <property type="match status" value="1"/>
</dbReference>
<accession>A8PTN8</accession>
<keyword evidence="6" id="KW-1185">Reference proteome</keyword>
<dbReference type="PROSITE" id="PS00383">
    <property type="entry name" value="TYR_PHOSPHATASE_1"/>
    <property type="match status" value="1"/>
</dbReference>
<evidence type="ECO:0000313" key="5">
    <source>
        <dbReference type="EMBL" id="EDP45465.1"/>
    </source>
</evidence>
<dbReference type="VEuPathDB" id="FungiDB:MGL_0454"/>
<dbReference type="InterPro" id="IPR047949">
    <property type="entry name" value="PPS1_DSP"/>
</dbReference>
<dbReference type="EMBL" id="AAYY01000001">
    <property type="protein sequence ID" value="EDP45465.1"/>
    <property type="molecule type" value="Genomic_DNA"/>
</dbReference>
<dbReference type="SMART" id="SM00195">
    <property type="entry name" value="DSPc"/>
    <property type="match status" value="1"/>
</dbReference>
<proteinExistence type="predicted"/>
<evidence type="ECO:0000259" key="3">
    <source>
        <dbReference type="PROSITE" id="PS50054"/>
    </source>
</evidence>
<dbReference type="Proteomes" id="UP000008837">
    <property type="component" value="Unassembled WGS sequence"/>
</dbReference>
<comment type="caution">
    <text evidence="5">The sequence shown here is derived from an EMBL/GenBank/DDBJ whole genome shotgun (WGS) entry which is preliminary data.</text>
</comment>
<dbReference type="OrthoDB" id="273181at2759"/>
<dbReference type="GO" id="GO:0005634">
    <property type="term" value="C:nucleus"/>
    <property type="evidence" value="ECO:0007669"/>
    <property type="project" value="GOC"/>
</dbReference>
<dbReference type="AlphaFoldDB" id="A8PTN8"/>
<dbReference type="InterPro" id="IPR000387">
    <property type="entry name" value="Tyr_Pase_dom"/>
</dbReference>
<reference evidence="5 6" key="1">
    <citation type="journal article" date="2007" name="Proc. Natl. Acad. Sci. U.S.A.">
        <title>Dandruff-associated Malassezia genomes reveal convergent and divergent virulence traits shared with plant and human fungal pathogens.</title>
        <authorList>
            <person name="Xu J."/>
            <person name="Saunders C.W."/>
            <person name="Hu P."/>
            <person name="Grant R.A."/>
            <person name="Boekhout T."/>
            <person name="Kuramae E.E."/>
            <person name="Kronstad J.W."/>
            <person name="Deangelis Y.M."/>
            <person name="Reeder N.L."/>
            <person name="Johnstone K.R."/>
            <person name="Leland M."/>
            <person name="Fieno A.M."/>
            <person name="Begley W.M."/>
            <person name="Sun Y."/>
            <person name="Lacey M.P."/>
            <person name="Chaudhary T."/>
            <person name="Keough T."/>
            <person name="Chu L."/>
            <person name="Sears R."/>
            <person name="Yuan B."/>
            <person name="Dawson T.L.Jr."/>
        </authorList>
    </citation>
    <scope>NUCLEOTIDE SEQUENCE [LARGE SCALE GENOMIC DNA]</scope>
    <source>
        <strain evidence="6">ATCC MYA-4612 / CBS 7966</strain>
    </source>
</reference>
<gene>
    <name evidence="5" type="ORF">MGL_0454</name>
</gene>
<dbReference type="SMART" id="SM00404">
    <property type="entry name" value="PTPc_motif"/>
    <property type="match status" value="1"/>
</dbReference>
<evidence type="ECO:0000259" key="4">
    <source>
        <dbReference type="PROSITE" id="PS50056"/>
    </source>
</evidence>
<dbReference type="InterPro" id="IPR016130">
    <property type="entry name" value="Tyr_Pase_AS"/>
</dbReference>
<dbReference type="GO" id="GO:0008138">
    <property type="term" value="F:protein tyrosine/serine/threonine phosphatase activity"/>
    <property type="evidence" value="ECO:0007669"/>
    <property type="project" value="InterPro"/>
</dbReference>
<dbReference type="GO" id="GO:0033260">
    <property type="term" value="P:nuclear DNA replication"/>
    <property type="evidence" value="ECO:0007669"/>
    <property type="project" value="InterPro"/>
</dbReference>
<dbReference type="CDD" id="cd14516">
    <property type="entry name" value="DSP_fungal_PPS1"/>
    <property type="match status" value="1"/>
</dbReference>
<evidence type="ECO:0000313" key="6">
    <source>
        <dbReference type="Proteomes" id="UP000008837"/>
    </source>
</evidence>
<dbReference type="PROSITE" id="PS50054">
    <property type="entry name" value="TYR_PHOSPHATASE_DUAL"/>
    <property type="match status" value="1"/>
</dbReference>
<dbReference type="STRING" id="425265.A8PTN8"/>
<dbReference type="InParanoid" id="A8PTN8"/>
<dbReference type="InterPro" id="IPR029021">
    <property type="entry name" value="Prot-tyrosine_phosphatase-like"/>
</dbReference>
<sequence>MSVVDDRVNAPAPVSAATLINNSVNVPKATDTAMSSSHTAAAALGIEFLPPTELRHLYARHLSHEVPANTVFPFLYCGRSGTPQQHVFLHGSTDLPPVPTHRGLTIVRAESHDTMPDHSVLLSSLRLQDLVDVHAPHGPRFLVPSKVGDSTGIRHFAAQSIHYAMISDIVVYGPDGMCDTVFDTARVLRDAQLEFFRERRTTNPHASKFRTYILPDPFTTLEIECPNLVAISSRGERRRLIDLFERENDELHFLTAPTAISKNVWVSTSDHVHPDTPSMSPAHRPFTINIEVYPHAVPPAASFLQSVTQSLRQFDASQGHGSPSRRVPRAQLECPNAVQQTKALPELALRILELCAWLHRQVHPDKCTAPQIPRHALMHCDDGYTEVSVLALAYLMYQHGLTLSDAYLYMHLHLERPFFVTPSDFQLLLLIEQRVPWMRRQSLSSKVATSPTALKSCSSAFSSSPASTMWIQSTHFDGSLPSRILPFLYLGTVFHAMNARLLEQLGITHVVSVGESAMQVKGPYTLQTAYYTGEVDVLEIEHVPDDGLHGLGEHLITAIQYIERARQQGGRVLVHCRFGVSRSATVVLAYVMAHMDWCFVDAFVFVRSRRLRILIQPHALFVWELCNWETYLARQKRTGHMSSPIDIGCGRHAYVLLPKFRHALGDFPVTWSYLCHHIAALHHAYVQRGAALSAES</sequence>
<dbReference type="OMA" id="QHECERS"/>
<evidence type="ECO:0000256" key="2">
    <source>
        <dbReference type="ARBA" id="ARBA00022912"/>
    </source>
</evidence>
<dbReference type="KEGG" id="mgl:MGL_0454"/>
<dbReference type="InterPro" id="IPR020422">
    <property type="entry name" value="TYR_PHOSPHATASE_DUAL_dom"/>
</dbReference>
<dbReference type="GeneID" id="5856985"/>
<dbReference type="RefSeq" id="XP_001732679.1">
    <property type="nucleotide sequence ID" value="XM_001732627.1"/>
</dbReference>
<dbReference type="InterPro" id="IPR003595">
    <property type="entry name" value="Tyr_Pase_cat"/>
</dbReference>
<dbReference type="PROSITE" id="PS50056">
    <property type="entry name" value="TYR_PHOSPHATASE_2"/>
    <property type="match status" value="1"/>
</dbReference>
<keyword evidence="2" id="KW-0904">Protein phosphatase</keyword>
<dbReference type="SUPFAM" id="SSF52799">
    <property type="entry name" value="(Phosphotyrosine protein) phosphatases II"/>
    <property type="match status" value="2"/>
</dbReference>
<protein>
    <submittedName>
        <fullName evidence="5">Uncharacterized protein</fullName>
    </submittedName>
</protein>
<feature type="domain" description="Tyrosine specific protein phosphatases" evidence="4">
    <location>
        <begin position="553"/>
        <end position="621"/>
    </location>
</feature>
<dbReference type="Pfam" id="PF00782">
    <property type="entry name" value="DSPc"/>
    <property type="match status" value="1"/>
</dbReference>
<dbReference type="InterPro" id="IPR000340">
    <property type="entry name" value="Dual-sp_phosphatase_cat-dom"/>
</dbReference>
<dbReference type="Gene3D" id="3.90.190.10">
    <property type="entry name" value="Protein tyrosine phosphatase superfamily"/>
    <property type="match status" value="2"/>
</dbReference>
<dbReference type="InterPro" id="IPR053239">
    <property type="entry name" value="Dual_spec_PTase"/>
</dbReference>
<feature type="domain" description="Tyrosine-protein phosphatase" evidence="3">
    <location>
        <begin position="480"/>
        <end position="634"/>
    </location>
</feature>
<organism evidence="5 6">
    <name type="scientific">Malassezia globosa (strain ATCC MYA-4612 / CBS 7966)</name>
    <name type="common">Dandruff-associated fungus</name>
    <dbReference type="NCBI Taxonomy" id="425265"/>
    <lineage>
        <taxon>Eukaryota</taxon>
        <taxon>Fungi</taxon>
        <taxon>Dikarya</taxon>
        <taxon>Basidiomycota</taxon>
        <taxon>Ustilaginomycotina</taxon>
        <taxon>Malasseziomycetes</taxon>
        <taxon>Malasseziales</taxon>
        <taxon>Malasseziaceae</taxon>
        <taxon>Malassezia</taxon>
    </lineage>
</organism>
<keyword evidence="1" id="KW-0378">Hydrolase</keyword>
<dbReference type="PANTHER" id="PTHR47550">
    <property type="entry name" value="DUAL SPECIFICITY PROTEIN PHOSPHATASE PPS1"/>
    <property type="match status" value="1"/>
</dbReference>
<evidence type="ECO:0000256" key="1">
    <source>
        <dbReference type="ARBA" id="ARBA00022801"/>
    </source>
</evidence>
<name>A8PTN8_MALGO</name>